<dbReference type="PANTHER" id="PTHR35467:SF2">
    <property type="entry name" value="PROTEIN NEOXANTHIN-DEFICIENT 1"/>
    <property type="match status" value="1"/>
</dbReference>
<evidence type="ECO:0000313" key="2">
    <source>
        <dbReference type="EMBL" id="SPD19225.1"/>
    </source>
</evidence>
<sequence>MNVQVTEIKGSDSKDICNFNLTTFAPSGLAYVLLVGLSTLYPLLEKQAMPMLVCLVPALNYKKWMGPAIKMSLPSFSGRTSYNPNLLKYSCQIECRVRAVQPAKVSGLTPILNNDRELCSEHGSCNSIHSTTEEHIDNGENFSLSVMFSKPILALEFSCLKMQVEAPTVVPPCSRNS</sequence>
<evidence type="ECO:0000256" key="1">
    <source>
        <dbReference type="SAM" id="Phobius"/>
    </source>
</evidence>
<dbReference type="AlphaFoldDB" id="A0A2N9I4I0"/>
<gene>
    <name evidence="2" type="ORF">FSB_LOCUS47107</name>
</gene>
<keyword evidence="1" id="KW-0812">Transmembrane</keyword>
<accession>A0A2N9I4I0</accession>
<name>A0A2N9I4I0_FAGSY</name>
<feature type="transmembrane region" description="Helical" evidence="1">
    <location>
        <begin position="28"/>
        <end position="44"/>
    </location>
</feature>
<proteinExistence type="predicted"/>
<reference evidence="2" key="1">
    <citation type="submission" date="2018-02" db="EMBL/GenBank/DDBJ databases">
        <authorList>
            <person name="Cohen D.B."/>
            <person name="Kent A.D."/>
        </authorList>
    </citation>
    <scope>NUCLEOTIDE SEQUENCE</scope>
</reference>
<keyword evidence="1" id="KW-1133">Transmembrane helix</keyword>
<dbReference type="EMBL" id="OIVN01004779">
    <property type="protein sequence ID" value="SPD19225.1"/>
    <property type="molecule type" value="Genomic_DNA"/>
</dbReference>
<organism evidence="2">
    <name type="scientific">Fagus sylvatica</name>
    <name type="common">Beechnut</name>
    <dbReference type="NCBI Taxonomy" id="28930"/>
    <lineage>
        <taxon>Eukaryota</taxon>
        <taxon>Viridiplantae</taxon>
        <taxon>Streptophyta</taxon>
        <taxon>Embryophyta</taxon>
        <taxon>Tracheophyta</taxon>
        <taxon>Spermatophyta</taxon>
        <taxon>Magnoliopsida</taxon>
        <taxon>eudicotyledons</taxon>
        <taxon>Gunneridae</taxon>
        <taxon>Pentapetalae</taxon>
        <taxon>rosids</taxon>
        <taxon>fabids</taxon>
        <taxon>Fagales</taxon>
        <taxon>Fagaceae</taxon>
        <taxon>Fagus</taxon>
    </lineage>
</organism>
<protein>
    <submittedName>
        <fullName evidence="2">Uncharacterized protein</fullName>
    </submittedName>
</protein>
<dbReference type="InterPro" id="IPR039343">
    <property type="entry name" value="NDX1-like"/>
</dbReference>
<keyword evidence="1" id="KW-0472">Membrane</keyword>
<dbReference type="PANTHER" id="PTHR35467">
    <property type="match status" value="1"/>
</dbReference>